<feature type="chain" id="PRO_5044968077" description="1,3-beta-glucanosyltransferase" evidence="5">
    <location>
        <begin position="20"/>
        <end position="467"/>
    </location>
</feature>
<evidence type="ECO:0000256" key="4">
    <source>
        <dbReference type="ARBA" id="ARBA00023180"/>
    </source>
</evidence>
<keyword evidence="5" id="KW-0449">Lipoprotein</keyword>
<evidence type="ECO:0000256" key="2">
    <source>
        <dbReference type="ARBA" id="ARBA00007528"/>
    </source>
</evidence>
<dbReference type="SUPFAM" id="SSF51445">
    <property type="entry name" value="(Trans)glycosidases"/>
    <property type="match status" value="1"/>
</dbReference>
<dbReference type="PANTHER" id="PTHR31468">
    <property type="entry name" value="1,3-BETA-GLUCANOSYLTRANSFERASE GAS1"/>
    <property type="match status" value="1"/>
</dbReference>
<dbReference type="Pfam" id="PF03198">
    <property type="entry name" value="Glyco_hydro_72"/>
    <property type="match status" value="1"/>
</dbReference>
<reference evidence="8 9" key="1">
    <citation type="submission" date="2024-01" db="EMBL/GenBank/DDBJ databases">
        <authorList>
            <person name="Allen C."/>
            <person name="Tagirdzhanova G."/>
        </authorList>
    </citation>
    <scope>NUCLEOTIDE SEQUENCE [LARGE SCALE GENOMIC DNA]</scope>
</reference>
<evidence type="ECO:0000256" key="1">
    <source>
        <dbReference type="ARBA" id="ARBA00004609"/>
    </source>
</evidence>
<name>A0ABP0BV79_9PEZI</name>
<dbReference type="InterPro" id="IPR017853">
    <property type="entry name" value="GH"/>
</dbReference>
<keyword evidence="7" id="KW-1133">Transmembrane helix</keyword>
<evidence type="ECO:0000256" key="3">
    <source>
        <dbReference type="ARBA" id="ARBA00022729"/>
    </source>
</evidence>
<keyword evidence="7" id="KW-0812">Transmembrane</keyword>
<comment type="caution">
    <text evidence="8">The sequence shown here is derived from an EMBL/GenBank/DDBJ whole genome shotgun (WGS) entry which is preliminary data.</text>
</comment>
<dbReference type="EMBL" id="CAWUHB010000028">
    <property type="protein sequence ID" value="CAK7223570.1"/>
    <property type="molecule type" value="Genomic_DNA"/>
</dbReference>
<organism evidence="8 9">
    <name type="scientific">Sporothrix curviconia</name>
    <dbReference type="NCBI Taxonomy" id="1260050"/>
    <lineage>
        <taxon>Eukaryota</taxon>
        <taxon>Fungi</taxon>
        <taxon>Dikarya</taxon>
        <taxon>Ascomycota</taxon>
        <taxon>Pezizomycotina</taxon>
        <taxon>Sordariomycetes</taxon>
        <taxon>Sordariomycetidae</taxon>
        <taxon>Ophiostomatales</taxon>
        <taxon>Ophiostomataceae</taxon>
        <taxon>Sporothrix</taxon>
    </lineage>
</organism>
<proteinExistence type="inferred from homology"/>
<accession>A0ABP0BV79</accession>
<dbReference type="InterPro" id="IPR004886">
    <property type="entry name" value="Glucanosyltransferase"/>
</dbReference>
<evidence type="ECO:0000256" key="7">
    <source>
        <dbReference type="SAM" id="Phobius"/>
    </source>
</evidence>
<gene>
    <name evidence="8" type="ORF">SCUCBS95973_005223</name>
</gene>
<protein>
    <recommendedName>
        <fullName evidence="5">1,3-beta-glucanosyltransferase</fullName>
        <ecNumber evidence="5">2.4.1.-</ecNumber>
    </recommendedName>
</protein>
<feature type="compositionally biased region" description="Low complexity" evidence="6">
    <location>
        <begin position="401"/>
        <end position="411"/>
    </location>
</feature>
<evidence type="ECO:0000256" key="5">
    <source>
        <dbReference type="RuleBase" id="RU361209"/>
    </source>
</evidence>
<comment type="function">
    <text evidence="5">Splits internally a 1,3-beta-glucan molecule and transfers the newly generated reducing end (the donor) to the non-reducing end of another 1,3-beta-glucan molecule (the acceptor) forming a 1,3-beta linkage, resulting in the elongation of 1,3-beta-glucan chains in the cell wall.</text>
</comment>
<dbReference type="PANTHER" id="PTHR31468:SF8">
    <property type="entry name" value="1,3-BETA-GLUCANOSYLTRANSFERASE GAS2"/>
    <property type="match status" value="1"/>
</dbReference>
<dbReference type="Proteomes" id="UP001642405">
    <property type="component" value="Unassembled WGS sequence"/>
</dbReference>
<dbReference type="EC" id="2.4.1.-" evidence="5"/>
<dbReference type="Gene3D" id="3.20.20.80">
    <property type="entry name" value="Glycosidases"/>
    <property type="match status" value="1"/>
</dbReference>
<keyword evidence="5" id="KW-0336">GPI-anchor</keyword>
<keyword evidence="5" id="KW-0808">Transferase</keyword>
<evidence type="ECO:0000313" key="8">
    <source>
        <dbReference type="EMBL" id="CAK7223570.1"/>
    </source>
</evidence>
<keyword evidence="5 7" id="KW-0472">Membrane</keyword>
<feature type="region of interest" description="Disordered" evidence="6">
    <location>
        <begin position="400"/>
        <end position="425"/>
    </location>
</feature>
<keyword evidence="3 5" id="KW-0732">Signal</keyword>
<comment type="similarity">
    <text evidence="2 5">Belongs to the glycosyl hydrolase 72 family.</text>
</comment>
<feature type="signal peptide" evidence="5">
    <location>
        <begin position="1"/>
        <end position="19"/>
    </location>
</feature>
<sequence>MRFSTVSGALLGAAAAAHAASSSLPAVSVTGSKFFNEDGSQFYIKGVAYQLSQSDPLLDGDQCTRDATLMKTLGTNTIRVYHVDPTKDHTSCMDAFASAGIYVLIDLDTFDTYIMDPTMTAPSWTGLQYARYAGVMDAFASYTNVLGFFVGNEVIAVVNQSIAAPYIKAAAHDMKAYRDSKNYRKFPIGYSAADIAELRPMLQDYLTCGGDEADNVDFFSLNSYEWCDPNTYVGSGYQNLENMAGDFPVPIFFSETGCNVPGPRLFADQAAILGPDMDGDWSGAIIYEWIQEANNYGLITYGDGAAKDDTPRSGTPVPITPDFANLKSQWATLSPTGVKSADYNTKTISTRSCPASTAGGWEVDGNVAIPTLGSAGLSSAANAPSGTFAITAAATNQGDVTTTSNTKATGTATGGGSSSSGTASGAGASASAKSSAASLKSLSVFNREFTAAGAALVGVMMVFTLWL</sequence>
<feature type="transmembrane region" description="Helical" evidence="7">
    <location>
        <begin position="449"/>
        <end position="466"/>
    </location>
</feature>
<evidence type="ECO:0000256" key="6">
    <source>
        <dbReference type="SAM" id="MobiDB-lite"/>
    </source>
</evidence>
<evidence type="ECO:0000313" key="9">
    <source>
        <dbReference type="Proteomes" id="UP001642405"/>
    </source>
</evidence>
<keyword evidence="4" id="KW-0325">Glycoprotein</keyword>
<comment type="subcellular location">
    <subcellularLocation>
        <location evidence="1 5">Cell membrane</location>
        <topology evidence="1 5">Lipid-anchor</topology>
        <topology evidence="1 5">GPI-anchor</topology>
    </subcellularLocation>
</comment>
<keyword evidence="9" id="KW-1185">Reference proteome</keyword>